<dbReference type="KEGG" id="mpri:MP3633_1056"/>
<gene>
    <name evidence="2" type="ORF">MP3633_1056</name>
</gene>
<organism evidence="2 3">
    <name type="scientific">Marinomonas primoryensis</name>
    <dbReference type="NCBI Taxonomy" id="178399"/>
    <lineage>
        <taxon>Bacteria</taxon>
        <taxon>Pseudomonadati</taxon>
        <taxon>Pseudomonadota</taxon>
        <taxon>Gammaproteobacteria</taxon>
        <taxon>Oceanospirillales</taxon>
        <taxon>Oceanospirillaceae</taxon>
        <taxon>Marinomonas</taxon>
    </lineage>
</organism>
<dbReference type="AlphaFoldDB" id="A0A859CZA6"/>
<keyword evidence="1 2" id="KW-0812">Transmembrane</keyword>
<name>A0A859CZA6_9GAMM</name>
<reference evidence="2 3" key="1">
    <citation type="submission" date="2020-06" db="EMBL/GenBank/DDBJ databases">
        <authorList>
            <person name="Voronona O.L."/>
            <person name="Aksenova E.I."/>
            <person name="Kunda M.S."/>
            <person name="Semenov A.N."/>
            <person name="Ryzhova N."/>
        </authorList>
    </citation>
    <scope>NUCLEOTIDE SEQUENCE [LARGE SCALE GENOMIC DNA]</scope>
    <source>
        <strain evidence="2 3">MPKMM3633</strain>
    </source>
</reference>
<keyword evidence="1" id="KW-0472">Membrane</keyword>
<evidence type="ECO:0000313" key="2">
    <source>
        <dbReference type="EMBL" id="QKK79791.1"/>
    </source>
</evidence>
<dbReference type="Proteomes" id="UP000509371">
    <property type="component" value="Chromosome"/>
</dbReference>
<proteinExistence type="predicted"/>
<feature type="transmembrane region" description="Helical" evidence="1">
    <location>
        <begin position="48"/>
        <end position="68"/>
    </location>
</feature>
<sequence>MDRYGVNFIEFHVAFSHLLAYSLADIQLRFLFMPPFVLNNVSLSARKHGFVCLLLFVLSLFSMAMATNNMMSSTSNMMPMQEHTMSELSAHVMSSDEGSSCMSTLVDECSSLISEHNHQNCMDNHCSSFSSLLVSYYSDSENLSFVHTALPSESYVSTYPNTPYFPPIVIS</sequence>
<evidence type="ECO:0000256" key="1">
    <source>
        <dbReference type="SAM" id="Phobius"/>
    </source>
</evidence>
<accession>A0A859CZA6</accession>
<protein>
    <submittedName>
        <fullName evidence="2">Putative transmembrane protein</fullName>
    </submittedName>
</protein>
<keyword evidence="1" id="KW-1133">Transmembrane helix</keyword>
<dbReference type="EMBL" id="CP054301">
    <property type="protein sequence ID" value="QKK79791.1"/>
    <property type="molecule type" value="Genomic_DNA"/>
</dbReference>
<evidence type="ECO:0000313" key="3">
    <source>
        <dbReference type="Proteomes" id="UP000509371"/>
    </source>
</evidence>